<dbReference type="Proteomes" id="UP000785200">
    <property type="component" value="Unassembled WGS sequence"/>
</dbReference>
<feature type="coiled-coil region" evidence="3">
    <location>
        <begin position="136"/>
        <end position="191"/>
    </location>
</feature>
<feature type="region of interest" description="Disordered" evidence="4">
    <location>
        <begin position="764"/>
        <end position="796"/>
    </location>
</feature>
<feature type="region of interest" description="Disordered" evidence="4">
    <location>
        <begin position="300"/>
        <end position="348"/>
    </location>
</feature>
<dbReference type="GO" id="GO:0005815">
    <property type="term" value="C:microtubule organizing center"/>
    <property type="evidence" value="ECO:0007669"/>
    <property type="project" value="InterPro"/>
</dbReference>
<feature type="compositionally biased region" description="Polar residues" evidence="4">
    <location>
        <begin position="23"/>
        <end position="34"/>
    </location>
</feature>
<evidence type="ECO:0000256" key="3">
    <source>
        <dbReference type="SAM" id="Coils"/>
    </source>
</evidence>
<feature type="compositionally biased region" description="Basic and acidic residues" evidence="4">
    <location>
        <begin position="564"/>
        <end position="582"/>
    </location>
</feature>
<protein>
    <recommendedName>
        <fullName evidence="5">Centrosomin N-terminal motif 1 domain-containing protein</fullName>
    </recommendedName>
</protein>
<name>A0A9P6VT69_9HELO</name>
<evidence type="ECO:0000256" key="4">
    <source>
        <dbReference type="SAM" id="MobiDB-lite"/>
    </source>
</evidence>
<evidence type="ECO:0000313" key="7">
    <source>
        <dbReference type="Proteomes" id="UP000785200"/>
    </source>
</evidence>
<evidence type="ECO:0000259" key="5">
    <source>
        <dbReference type="Pfam" id="PF07989"/>
    </source>
</evidence>
<gene>
    <name evidence="6" type="ORF">D0Z07_0763</name>
</gene>
<feature type="region of interest" description="Disordered" evidence="4">
    <location>
        <begin position="545"/>
        <end position="656"/>
    </location>
</feature>
<feature type="compositionally biased region" description="Low complexity" evidence="4">
    <location>
        <begin position="1"/>
        <end position="10"/>
    </location>
</feature>
<feature type="compositionally biased region" description="Low complexity" evidence="4">
    <location>
        <begin position="504"/>
        <end position="520"/>
    </location>
</feature>
<accession>A0A9P6VT69</accession>
<evidence type="ECO:0000256" key="2">
    <source>
        <dbReference type="ARBA" id="ARBA00022490"/>
    </source>
</evidence>
<keyword evidence="3" id="KW-0175">Coiled coil</keyword>
<feature type="region of interest" description="Disordered" evidence="4">
    <location>
        <begin position="698"/>
        <end position="735"/>
    </location>
</feature>
<feature type="domain" description="Centrosomin N-terminal motif 1" evidence="5">
    <location>
        <begin position="108"/>
        <end position="174"/>
    </location>
</feature>
<keyword evidence="7" id="KW-1185">Reference proteome</keyword>
<organism evidence="6 7">
    <name type="scientific">Hyphodiscus hymeniophilus</name>
    <dbReference type="NCBI Taxonomy" id="353542"/>
    <lineage>
        <taxon>Eukaryota</taxon>
        <taxon>Fungi</taxon>
        <taxon>Dikarya</taxon>
        <taxon>Ascomycota</taxon>
        <taxon>Pezizomycotina</taxon>
        <taxon>Leotiomycetes</taxon>
        <taxon>Helotiales</taxon>
        <taxon>Hyphodiscaceae</taxon>
        <taxon>Hyphodiscus</taxon>
    </lineage>
</organism>
<dbReference type="OrthoDB" id="10251744at2759"/>
<dbReference type="Pfam" id="PF07989">
    <property type="entry name" value="Cnn_1N"/>
    <property type="match status" value="1"/>
</dbReference>
<dbReference type="EMBL" id="VNKQ01000002">
    <property type="protein sequence ID" value="KAG0653104.1"/>
    <property type="molecule type" value="Genomic_DNA"/>
</dbReference>
<evidence type="ECO:0000256" key="1">
    <source>
        <dbReference type="ARBA" id="ARBA00004496"/>
    </source>
</evidence>
<dbReference type="AlphaFoldDB" id="A0A9P6VT69"/>
<comment type="caution">
    <text evidence="6">The sequence shown here is derived from an EMBL/GenBank/DDBJ whole genome shotgun (WGS) entry which is preliminary data.</text>
</comment>
<feature type="compositionally biased region" description="Basic and acidic residues" evidence="4">
    <location>
        <begin position="488"/>
        <end position="497"/>
    </location>
</feature>
<feature type="compositionally biased region" description="Basic and acidic residues" evidence="4">
    <location>
        <begin position="53"/>
        <end position="64"/>
    </location>
</feature>
<feature type="compositionally biased region" description="Basic and acidic residues" evidence="4">
    <location>
        <begin position="11"/>
        <end position="22"/>
    </location>
</feature>
<feature type="compositionally biased region" description="Polar residues" evidence="4">
    <location>
        <begin position="632"/>
        <end position="648"/>
    </location>
</feature>
<sequence>MEDSSSGPRRARPESSSSRDTRMTPTSSTNSSSAHLPRSNGARAGSGTSLLQERLRERKVESARQSRRMSVDMGGEREAQSSPVKAHMIREERRPSSSGVVAGKGMGVKQIEEQVSTLHKQNFDLKLELYHRRQRQEGLEARLEAAEKEMSEQQDVNEQLLAELEKRDQAIEEAVGVIVGLEDRVERLMQEREGVRAFDADYESGYFRESHEMSSSPPTKSSRLKVDTRAVVRMPSFLSEQSEGTEALRSLYLPHNRSHSDATLPKLSEEVNNDVPDSPRLSLLSESSFLSVYGDKRLAPDSDEAQEEVGSPPRTHRKSLSVEKWIDERPARNAAPSKSARNDGIRNNGFLSINDVLESPLQKLEKLRHTLEKHNASLTGLPERSRSLKEGERLRAENKQRPRELLHRGFTDQSSFEHYQTLPPTPDTISSSTLSHHQKSIDTLGQHSDRNGQILPSTISAFHAKNHRYNSHESTHSLRPRSAGETVTSRREGHGWDTQEELTETASQSSTASASAYAAQPQRKAIMPPNLFTFNDLDNPDEMNGWGRDMMFSTEPKLPSHKASRYDQLRRSSMVEHQRSDDTVTANNRSQYHDERGPNQYGISPIDTSPRPDLPDRRSSLSATHKLRKTNLSRSPNDPGNVTASSPITKEKPSELKKSRLVIPRLFTRSDSTPPAAFPQHTKGNGVRTLSHYDSAQREAYEEDDLARATPPPIKRNRGPGVPAYRPSSAGADTVRARRGSAFGYDGASDDIHGTGVNVEIADSTKDEVEVPSAGKSGGGQRKWLGFGRTGSLRRT</sequence>
<feature type="region of interest" description="Disordered" evidence="4">
    <location>
        <begin position="1"/>
        <end position="103"/>
    </location>
</feature>
<reference evidence="6" key="1">
    <citation type="submission" date="2019-07" db="EMBL/GenBank/DDBJ databases">
        <title>Hyphodiscus hymeniophilus genome sequencing and assembly.</title>
        <authorList>
            <person name="Kramer G."/>
            <person name="Nodwell J."/>
        </authorList>
    </citation>
    <scope>NUCLEOTIDE SEQUENCE</scope>
    <source>
        <strain evidence="6">ATCC 34498</strain>
    </source>
</reference>
<feature type="compositionally biased region" description="Basic and acidic residues" evidence="4">
    <location>
        <begin position="320"/>
        <end position="331"/>
    </location>
</feature>
<evidence type="ECO:0000313" key="6">
    <source>
        <dbReference type="EMBL" id="KAG0653104.1"/>
    </source>
</evidence>
<comment type="subcellular location">
    <subcellularLocation>
        <location evidence="1">Cytoplasm</location>
    </subcellularLocation>
</comment>
<dbReference type="InterPro" id="IPR012943">
    <property type="entry name" value="Cnn_1N"/>
</dbReference>
<keyword evidence="2" id="KW-0963">Cytoplasm</keyword>
<feature type="region of interest" description="Disordered" evidence="4">
    <location>
        <begin position="257"/>
        <end position="280"/>
    </location>
</feature>
<feature type="region of interest" description="Disordered" evidence="4">
    <location>
        <begin position="469"/>
        <end position="522"/>
    </location>
</feature>
<proteinExistence type="predicted"/>
<dbReference type="GO" id="GO:0005737">
    <property type="term" value="C:cytoplasm"/>
    <property type="evidence" value="ECO:0007669"/>
    <property type="project" value="UniProtKB-SubCell"/>
</dbReference>